<accession>A0AAN0VJ45</accession>
<reference evidence="6 7" key="1">
    <citation type="journal article" date="2014" name="ISME J.">
        <title>Adaptation of an abundant Roseobacter RCA organism to pelagic systems revealed by genomic and transcriptomic analyses.</title>
        <authorList>
            <person name="Voget S."/>
            <person name="Wemheuer B."/>
            <person name="Brinkhoff T."/>
            <person name="Vollmers J."/>
            <person name="Dietrich S."/>
            <person name="Giebel H.A."/>
            <person name="Beardsley C."/>
            <person name="Sardemann C."/>
            <person name="Bakenhus I."/>
            <person name="Billerbeck S."/>
            <person name="Daniel R."/>
            <person name="Simon M."/>
        </authorList>
    </citation>
    <scope>NUCLEOTIDE SEQUENCE [LARGE SCALE GENOMIC DNA]</scope>
    <source>
        <strain evidence="6 7">RCA23</strain>
    </source>
</reference>
<keyword evidence="1" id="KW-0479">Metal-binding</keyword>
<evidence type="ECO:0000256" key="4">
    <source>
        <dbReference type="ARBA" id="ARBA00025742"/>
    </source>
</evidence>
<dbReference type="InterPro" id="IPR050884">
    <property type="entry name" value="CNP_phosphodiesterase-III"/>
</dbReference>
<organism evidence="6 7">
    <name type="scientific">Planktomarina temperata RCA23</name>
    <dbReference type="NCBI Taxonomy" id="666509"/>
    <lineage>
        <taxon>Bacteria</taxon>
        <taxon>Pseudomonadati</taxon>
        <taxon>Pseudomonadota</taxon>
        <taxon>Alphaproteobacteria</taxon>
        <taxon>Rhodobacterales</taxon>
        <taxon>Paracoccaceae</taxon>
        <taxon>Planktomarina</taxon>
    </lineage>
</organism>
<evidence type="ECO:0000313" key="7">
    <source>
        <dbReference type="Proteomes" id="UP000028680"/>
    </source>
</evidence>
<keyword evidence="7" id="KW-1185">Reference proteome</keyword>
<dbReference type="CDD" id="cd07402">
    <property type="entry name" value="MPP_GpdQ"/>
    <property type="match status" value="1"/>
</dbReference>
<protein>
    <recommendedName>
        <fullName evidence="5">Calcineurin-like phosphoesterase domain-containing protein</fullName>
    </recommendedName>
</protein>
<dbReference type="Proteomes" id="UP000028680">
    <property type="component" value="Chromosome"/>
</dbReference>
<dbReference type="InterPro" id="IPR029052">
    <property type="entry name" value="Metallo-depent_PP-like"/>
</dbReference>
<evidence type="ECO:0000313" key="6">
    <source>
        <dbReference type="EMBL" id="AII87791.1"/>
    </source>
</evidence>
<dbReference type="PANTHER" id="PTHR42988:SF2">
    <property type="entry name" value="CYCLIC NUCLEOTIDE PHOSPHODIESTERASE CBUA0032-RELATED"/>
    <property type="match status" value="1"/>
</dbReference>
<gene>
    <name evidence="6" type="ORF">RCA23_c22680</name>
</gene>
<dbReference type="EMBL" id="CP003984">
    <property type="protein sequence ID" value="AII87791.1"/>
    <property type="molecule type" value="Genomic_DNA"/>
</dbReference>
<evidence type="ECO:0000259" key="5">
    <source>
        <dbReference type="Pfam" id="PF00149"/>
    </source>
</evidence>
<comment type="similarity">
    <text evidence="4">Belongs to the cyclic nucleotide phosphodiesterase class-III family.</text>
</comment>
<keyword evidence="3" id="KW-0408">Iron</keyword>
<evidence type="ECO:0000256" key="2">
    <source>
        <dbReference type="ARBA" id="ARBA00022801"/>
    </source>
</evidence>
<dbReference type="AlphaFoldDB" id="A0AAN0VJ45"/>
<dbReference type="Gene3D" id="3.60.21.10">
    <property type="match status" value="1"/>
</dbReference>
<sequence>MTAILQITDTHIVAEGKLVSGQLETAAPLTRLVDQIASIRHQIGPIDAVIVSGDLSDDGSEESYARFKRLLAPLDLRTYVIPGNHDIREPLRRAFASDLPVAGPLNWARKEGDIHLIGLDTLVEGHGHGTLSPETLAFLGDALARADGSAVLLALHHPPFASGIRFMDAIGLTNAQQLRDVVAGYKGELRMVCGHIHSMMVHTVGGHTALSAPSPCSTFAFDHRTDAPVGYLIQDDGCVLHRWDAGFQSIRIGPEAGSGPFPF</sequence>
<dbReference type="GO" id="GO:0004112">
    <property type="term" value="F:cyclic-nucleotide phosphodiesterase activity"/>
    <property type="evidence" value="ECO:0007669"/>
    <property type="project" value="InterPro"/>
</dbReference>
<evidence type="ECO:0000256" key="1">
    <source>
        <dbReference type="ARBA" id="ARBA00022723"/>
    </source>
</evidence>
<dbReference type="RefSeq" id="WP_044050456.1">
    <property type="nucleotide sequence ID" value="NZ_CP003984.1"/>
</dbReference>
<dbReference type="InterPro" id="IPR026575">
    <property type="entry name" value="GpdQ/CpdA-like"/>
</dbReference>
<dbReference type="GO" id="GO:0046872">
    <property type="term" value="F:metal ion binding"/>
    <property type="evidence" value="ECO:0007669"/>
    <property type="project" value="UniProtKB-KW"/>
</dbReference>
<proteinExistence type="inferred from homology"/>
<evidence type="ECO:0000256" key="3">
    <source>
        <dbReference type="ARBA" id="ARBA00023004"/>
    </source>
</evidence>
<keyword evidence="2" id="KW-0378">Hydrolase</keyword>
<dbReference type="PANTHER" id="PTHR42988">
    <property type="entry name" value="PHOSPHOHYDROLASE"/>
    <property type="match status" value="1"/>
</dbReference>
<dbReference type="KEGG" id="ptp:RCA23_c22680"/>
<dbReference type="SUPFAM" id="SSF56300">
    <property type="entry name" value="Metallo-dependent phosphatases"/>
    <property type="match status" value="1"/>
</dbReference>
<name>A0AAN0VJ45_9RHOB</name>
<feature type="domain" description="Calcineurin-like phosphoesterase" evidence="5">
    <location>
        <begin position="4"/>
        <end position="198"/>
    </location>
</feature>
<dbReference type="Pfam" id="PF00149">
    <property type="entry name" value="Metallophos"/>
    <property type="match status" value="1"/>
</dbReference>
<dbReference type="InterPro" id="IPR004843">
    <property type="entry name" value="Calcineurin-like_PHP"/>
</dbReference>